<feature type="transmembrane region" description="Helical" evidence="1">
    <location>
        <begin position="12"/>
        <end position="37"/>
    </location>
</feature>
<evidence type="ECO:0000256" key="1">
    <source>
        <dbReference type="SAM" id="Phobius"/>
    </source>
</evidence>
<protein>
    <submittedName>
        <fullName evidence="2">Uncharacterized protein</fullName>
    </submittedName>
</protein>
<proteinExistence type="predicted"/>
<reference evidence="2" key="1">
    <citation type="submission" date="2021-01" db="EMBL/GenBank/DDBJ databases">
        <title>Chromosome-level genome assembly of a human fungal pathogen reveals clustering of transcriptionally co-regulated genes.</title>
        <authorList>
            <person name="Voorhies M."/>
            <person name="Cohen S."/>
            <person name="Shea T.P."/>
            <person name="Petrus S."/>
            <person name="Munoz J.F."/>
            <person name="Poplawski S."/>
            <person name="Goldman W.E."/>
            <person name="Michael T."/>
            <person name="Cuomo C.A."/>
            <person name="Sil A."/>
            <person name="Beyhan S."/>
        </authorList>
    </citation>
    <scope>NUCLEOTIDE SEQUENCE</scope>
    <source>
        <strain evidence="2">H88</strain>
    </source>
</reference>
<evidence type="ECO:0000313" key="2">
    <source>
        <dbReference type="EMBL" id="QSS50379.1"/>
    </source>
</evidence>
<gene>
    <name evidence="2" type="ORF">I7I53_11045</name>
</gene>
<evidence type="ECO:0000313" key="3">
    <source>
        <dbReference type="Proteomes" id="UP000663419"/>
    </source>
</evidence>
<keyword evidence="1" id="KW-0812">Transmembrane</keyword>
<organism evidence="2 3">
    <name type="scientific">Ajellomyces capsulatus (strain H88)</name>
    <name type="common">Darling's disease fungus</name>
    <name type="synonym">Histoplasma capsulatum</name>
    <dbReference type="NCBI Taxonomy" id="544711"/>
    <lineage>
        <taxon>Eukaryota</taxon>
        <taxon>Fungi</taxon>
        <taxon>Dikarya</taxon>
        <taxon>Ascomycota</taxon>
        <taxon>Pezizomycotina</taxon>
        <taxon>Eurotiomycetes</taxon>
        <taxon>Eurotiomycetidae</taxon>
        <taxon>Onygenales</taxon>
        <taxon>Ajellomycetaceae</taxon>
        <taxon>Histoplasma</taxon>
    </lineage>
</organism>
<sequence>MSSMLLESNCSQVMLILSFLIPINYNVYILILIANYLPSRRCNKGFLNRRKQFHLDECEYKDRIILCSKNILNGKKECHWGKRISGYN</sequence>
<keyword evidence="1" id="KW-0472">Membrane</keyword>
<dbReference type="EMBL" id="CP069102">
    <property type="protein sequence ID" value="QSS50379.1"/>
    <property type="molecule type" value="Genomic_DNA"/>
</dbReference>
<name>A0A8A1L8E8_AJEC8</name>
<keyword evidence="1" id="KW-1133">Transmembrane helix</keyword>
<dbReference type="AlphaFoldDB" id="A0A8A1L8E8"/>
<dbReference type="Proteomes" id="UP000663419">
    <property type="component" value="Chromosome 1"/>
</dbReference>
<dbReference type="VEuPathDB" id="FungiDB:I7I53_11045"/>
<accession>A0A8A1L8E8</accession>